<reference evidence="2 3" key="1">
    <citation type="submission" date="2023-06" db="EMBL/GenBank/DDBJ databases">
        <authorList>
            <person name="Ham H."/>
            <person name="Park D.S."/>
        </authorList>
    </citation>
    <scope>NUCLEOTIDE SEQUENCE [LARGE SCALE GENOMIC DNA]</scope>
    <source>
        <strain evidence="2 3">KACC 17005</strain>
    </source>
</reference>
<organism evidence="2 3">
    <name type="scientific">Paracidovorax citrulli</name>
    <name type="common">Acidovorax citrulli</name>
    <dbReference type="NCBI Taxonomy" id="80869"/>
    <lineage>
        <taxon>Bacteria</taxon>
        <taxon>Pseudomonadati</taxon>
        <taxon>Pseudomonadota</taxon>
        <taxon>Betaproteobacteria</taxon>
        <taxon>Burkholderiales</taxon>
        <taxon>Comamonadaceae</taxon>
        <taxon>Paracidovorax</taxon>
    </lineage>
</organism>
<evidence type="ECO:0000313" key="3">
    <source>
        <dbReference type="Proteomes" id="UP001242732"/>
    </source>
</evidence>
<evidence type="ECO:0000256" key="1">
    <source>
        <dbReference type="SAM" id="MobiDB-lite"/>
    </source>
</evidence>
<sequence length="42" mass="4401">MQQPQTLRQTGGFPHSDFVHGAGTGERLRAGGTRGQAHRAGA</sequence>
<feature type="region of interest" description="Disordered" evidence="1">
    <location>
        <begin position="1"/>
        <end position="42"/>
    </location>
</feature>
<name>A0ABY9AK39_PARCI</name>
<keyword evidence="3" id="KW-1185">Reference proteome</keyword>
<dbReference type="EMBL" id="CP127363">
    <property type="protein sequence ID" value="WIY46853.1"/>
    <property type="molecule type" value="Genomic_DNA"/>
</dbReference>
<protein>
    <submittedName>
        <fullName evidence="2">Uncharacterized protein</fullName>
    </submittedName>
</protein>
<evidence type="ECO:0000313" key="2">
    <source>
        <dbReference type="EMBL" id="WIY46853.1"/>
    </source>
</evidence>
<proteinExistence type="predicted"/>
<dbReference type="Proteomes" id="UP001242732">
    <property type="component" value="Chromosome"/>
</dbReference>
<gene>
    <name evidence="2" type="ORF">QRO08_13405</name>
</gene>
<accession>A0ABY9AK39</accession>
<dbReference type="RefSeq" id="WP_258868820.1">
    <property type="nucleotide sequence ID" value="NZ_CP023687.1"/>
</dbReference>